<dbReference type="SUPFAM" id="SSF51182">
    <property type="entry name" value="RmlC-like cupins"/>
    <property type="match status" value="1"/>
</dbReference>
<dbReference type="EMBL" id="UINC01015552">
    <property type="protein sequence ID" value="SVA65403.1"/>
    <property type="molecule type" value="Genomic_DNA"/>
</dbReference>
<sequence length="146" mass="17095">MEKWKNIKLDDETMWPKEGLIELDPPHVDERGSIQSLVNFPMKNLSLISSKKGSVRSNHYHLTDWHYMYVLSGSFDYYYRPTNSDEELKCIRVKAGEMVFTPPMEDHATVFLEDCDLLAISRNPRNQEAYEEDVRRVILVDPDSIN</sequence>
<protein>
    <recommendedName>
        <fullName evidence="2">Cupin type-1 domain-containing protein</fullName>
    </recommendedName>
</protein>
<proteinExistence type="predicted"/>
<dbReference type="Gene3D" id="2.60.120.10">
    <property type="entry name" value="Jelly Rolls"/>
    <property type="match status" value="1"/>
</dbReference>
<reference evidence="1" key="1">
    <citation type="submission" date="2018-05" db="EMBL/GenBank/DDBJ databases">
        <authorList>
            <person name="Lanie J.A."/>
            <person name="Ng W.-L."/>
            <person name="Kazmierczak K.M."/>
            <person name="Andrzejewski T.M."/>
            <person name="Davidsen T.M."/>
            <person name="Wayne K.J."/>
            <person name="Tettelin H."/>
            <person name="Glass J.I."/>
            <person name="Rusch D."/>
            <person name="Podicherti R."/>
            <person name="Tsui H.-C.T."/>
            <person name="Winkler M.E."/>
        </authorList>
    </citation>
    <scope>NUCLEOTIDE SEQUENCE</scope>
</reference>
<dbReference type="InterPro" id="IPR014710">
    <property type="entry name" value="RmlC-like_jellyroll"/>
</dbReference>
<dbReference type="InterPro" id="IPR011051">
    <property type="entry name" value="RmlC_Cupin_sf"/>
</dbReference>
<name>A0A381XMD4_9ZZZZ</name>
<evidence type="ECO:0000313" key="1">
    <source>
        <dbReference type="EMBL" id="SVA65403.1"/>
    </source>
</evidence>
<organism evidence="1">
    <name type="scientific">marine metagenome</name>
    <dbReference type="NCBI Taxonomy" id="408172"/>
    <lineage>
        <taxon>unclassified sequences</taxon>
        <taxon>metagenomes</taxon>
        <taxon>ecological metagenomes</taxon>
    </lineage>
</organism>
<evidence type="ECO:0008006" key="2">
    <source>
        <dbReference type="Google" id="ProtNLM"/>
    </source>
</evidence>
<accession>A0A381XMD4</accession>
<gene>
    <name evidence="1" type="ORF">METZ01_LOCUS118257</name>
</gene>
<dbReference type="AlphaFoldDB" id="A0A381XMD4"/>